<keyword evidence="4" id="KW-1133">Transmembrane helix</keyword>
<dbReference type="InterPro" id="IPR004352">
    <property type="entry name" value="GH114_TIM-barrel"/>
</dbReference>
<evidence type="ECO:0000256" key="3">
    <source>
        <dbReference type="SAM" id="MobiDB-lite"/>
    </source>
</evidence>
<dbReference type="InterPro" id="IPR013785">
    <property type="entry name" value="Aldolase_TIM"/>
</dbReference>
<dbReference type="Pfam" id="PF03537">
    <property type="entry name" value="Glyco_hydro_114"/>
    <property type="match status" value="1"/>
</dbReference>
<gene>
    <name evidence="6" type="ORF">BDY21DRAFT_385323</name>
</gene>
<organism evidence="6 7">
    <name type="scientific">Lineolata rhizophorae</name>
    <dbReference type="NCBI Taxonomy" id="578093"/>
    <lineage>
        <taxon>Eukaryota</taxon>
        <taxon>Fungi</taxon>
        <taxon>Dikarya</taxon>
        <taxon>Ascomycota</taxon>
        <taxon>Pezizomycotina</taxon>
        <taxon>Dothideomycetes</taxon>
        <taxon>Dothideomycetes incertae sedis</taxon>
        <taxon>Lineolatales</taxon>
        <taxon>Lineolataceae</taxon>
        <taxon>Lineolata</taxon>
    </lineage>
</organism>
<dbReference type="PANTHER" id="PTHR35273:SF2">
    <property type="entry name" value="ALPHA-GALACTOSIDASE"/>
    <property type="match status" value="1"/>
</dbReference>
<keyword evidence="6" id="KW-0378">Hydrolase</keyword>
<evidence type="ECO:0000256" key="1">
    <source>
        <dbReference type="ARBA" id="ARBA00001255"/>
    </source>
</evidence>
<feature type="transmembrane region" description="Helical" evidence="4">
    <location>
        <begin position="20"/>
        <end position="42"/>
    </location>
</feature>
<protein>
    <recommendedName>
        <fullName evidence="2">alpha-galactosidase</fullName>
        <ecNumber evidence="2">3.2.1.22</ecNumber>
    </recommendedName>
</protein>
<dbReference type="SUPFAM" id="SSF51445">
    <property type="entry name" value="(Trans)glycosidases"/>
    <property type="match status" value="1"/>
</dbReference>
<keyword evidence="4" id="KW-0812">Transmembrane</keyword>
<dbReference type="GO" id="GO:0004557">
    <property type="term" value="F:alpha-galactosidase activity"/>
    <property type="evidence" value="ECO:0007669"/>
    <property type="project" value="UniProtKB-EC"/>
</dbReference>
<evidence type="ECO:0000256" key="4">
    <source>
        <dbReference type="SAM" id="Phobius"/>
    </source>
</evidence>
<sequence>MFSKQPHNAQLPFYRRKRVLLVLLGLVLVVVIVIAVGLGVGLTRGGGGEEEEGEAPTLPTRPPTPSEAWQPAVNSSWQIVLLSPLNVSEDATSVEPDVEVFDIDLFINDRETIDTLHRLNKKVICYFSAGSSEDWRPDFDDFDESDLGNDLDDWPGERWLNLSSPNVRGIMERRIIMAAEKGCDAVDPDNVDGYQNDNGLDLTEQDSVDMMAFLAGVTSRHQLSIGLKNAGDIIPTVLPIVQFSVNEQCVEYGECDTFRPFIEDNKPVFHIEYPSSAPSISQNTRQDYCRDSGDGDGSEEFSTVLKDMDLSGWVEYCSGMSATTQ</sequence>
<dbReference type="Proteomes" id="UP000799766">
    <property type="component" value="Unassembled WGS sequence"/>
</dbReference>
<feature type="region of interest" description="Disordered" evidence="3">
    <location>
        <begin position="44"/>
        <end position="69"/>
    </location>
</feature>
<keyword evidence="4" id="KW-0472">Membrane</keyword>
<comment type="catalytic activity">
    <reaction evidence="1">
        <text>Hydrolysis of terminal, non-reducing alpha-D-galactose residues in alpha-D-galactosides, including galactose oligosaccharides, galactomannans and galactolipids.</text>
        <dbReference type="EC" id="3.2.1.22"/>
    </reaction>
</comment>
<dbReference type="EMBL" id="MU001678">
    <property type="protein sequence ID" value="KAF2458195.1"/>
    <property type="molecule type" value="Genomic_DNA"/>
</dbReference>
<keyword evidence="7" id="KW-1185">Reference proteome</keyword>
<dbReference type="OrthoDB" id="2108802at2759"/>
<evidence type="ECO:0000259" key="5">
    <source>
        <dbReference type="Pfam" id="PF03537"/>
    </source>
</evidence>
<accession>A0A6A6P2F1</accession>
<feature type="compositionally biased region" description="Polar residues" evidence="3">
    <location>
        <begin position="276"/>
        <end position="286"/>
    </location>
</feature>
<feature type="region of interest" description="Disordered" evidence="3">
    <location>
        <begin position="275"/>
        <end position="297"/>
    </location>
</feature>
<dbReference type="AlphaFoldDB" id="A0A6A6P2F1"/>
<feature type="domain" description="Glycoside-hydrolase family GH114 TIM-barrel" evidence="5">
    <location>
        <begin position="76"/>
        <end position="312"/>
    </location>
</feature>
<name>A0A6A6P2F1_9PEZI</name>
<dbReference type="EC" id="3.2.1.22" evidence="2"/>
<dbReference type="InterPro" id="IPR017853">
    <property type="entry name" value="GH"/>
</dbReference>
<dbReference type="Gene3D" id="3.20.20.70">
    <property type="entry name" value="Aldolase class I"/>
    <property type="match status" value="1"/>
</dbReference>
<reference evidence="6" key="1">
    <citation type="journal article" date="2020" name="Stud. Mycol.">
        <title>101 Dothideomycetes genomes: a test case for predicting lifestyles and emergence of pathogens.</title>
        <authorList>
            <person name="Haridas S."/>
            <person name="Albert R."/>
            <person name="Binder M."/>
            <person name="Bloem J."/>
            <person name="Labutti K."/>
            <person name="Salamov A."/>
            <person name="Andreopoulos B."/>
            <person name="Baker S."/>
            <person name="Barry K."/>
            <person name="Bills G."/>
            <person name="Bluhm B."/>
            <person name="Cannon C."/>
            <person name="Castanera R."/>
            <person name="Culley D."/>
            <person name="Daum C."/>
            <person name="Ezra D."/>
            <person name="Gonzalez J."/>
            <person name="Henrissat B."/>
            <person name="Kuo A."/>
            <person name="Liang C."/>
            <person name="Lipzen A."/>
            <person name="Lutzoni F."/>
            <person name="Magnuson J."/>
            <person name="Mondo S."/>
            <person name="Nolan M."/>
            <person name="Ohm R."/>
            <person name="Pangilinan J."/>
            <person name="Park H.-J."/>
            <person name="Ramirez L."/>
            <person name="Alfaro M."/>
            <person name="Sun H."/>
            <person name="Tritt A."/>
            <person name="Yoshinaga Y."/>
            <person name="Zwiers L.-H."/>
            <person name="Turgeon B."/>
            <person name="Goodwin S."/>
            <person name="Spatafora J."/>
            <person name="Crous P."/>
            <person name="Grigoriev I."/>
        </authorList>
    </citation>
    <scope>NUCLEOTIDE SEQUENCE</scope>
    <source>
        <strain evidence="6">ATCC 16933</strain>
    </source>
</reference>
<dbReference type="PANTHER" id="PTHR35273">
    <property type="entry name" value="ALPHA-1,4 POLYGALACTOSAMINIDASE, PUTATIVE (AFU_ORTHOLOGUE AFUA_3G07890)-RELATED"/>
    <property type="match status" value="1"/>
</dbReference>
<proteinExistence type="predicted"/>
<evidence type="ECO:0000313" key="7">
    <source>
        <dbReference type="Proteomes" id="UP000799766"/>
    </source>
</evidence>
<evidence type="ECO:0000313" key="6">
    <source>
        <dbReference type="EMBL" id="KAF2458195.1"/>
    </source>
</evidence>
<evidence type="ECO:0000256" key="2">
    <source>
        <dbReference type="ARBA" id="ARBA00012755"/>
    </source>
</evidence>